<evidence type="ECO:0000313" key="10">
    <source>
        <dbReference type="EMBL" id="HIR66042.1"/>
    </source>
</evidence>
<evidence type="ECO:0000256" key="3">
    <source>
        <dbReference type="ARBA" id="ARBA00022741"/>
    </source>
</evidence>
<evidence type="ECO:0000259" key="8">
    <source>
        <dbReference type="PROSITE" id="PS50893"/>
    </source>
</evidence>
<feature type="transmembrane region" description="Helical" evidence="7">
    <location>
        <begin position="32"/>
        <end position="61"/>
    </location>
</feature>
<dbReference type="Pfam" id="PF00005">
    <property type="entry name" value="ABC_tran"/>
    <property type="match status" value="1"/>
</dbReference>
<dbReference type="Gene3D" id="3.40.50.300">
    <property type="entry name" value="P-loop containing nucleotide triphosphate hydrolases"/>
    <property type="match status" value="1"/>
</dbReference>
<feature type="transmembrane region" description="Helical" evidence="7">
    <location>
        <begin position="175"/>
        <end position="194"/>
    </location>
</feature>
<dbReference type="Gene3D" id="1.20.1560.10">
    <property type="entry name" value="ABC transporter type 1, transmembrane domain"/>
    <property type="match status" value="1"/>
</dbReference>
<feature type="transmembrane region" description="Helical" evidence="7">
    <location>
        <begin position="148"/>
        <end position="169"/>
    </location>
</feature>
<comment type="subcellular location">
    <subcellularLocation>
        <location evidence="1">Cell membrane</location>
        <topology evidence="1">Multi-pass membrane protein</topology>
    </subcellularLocation>
</comment>
<dbReference type="InterPro" id="IPR027417">
    <property type="entry name" value="P-loop_NTPase"/>
</dbReference>
<reference evidence="10" key="2">
    <citation type="journal article" date="2021" name="PeerJ">
        <title>Extensive microbial diversity within the chicken gut microbiome revealed by metagenomics and culture.</title>
        <authorList>
            <person name="Gilroy R."/>
            <person name="Ravi A."/>
            <person name="Getino M."/>
            <person name="Pursley I."/>
            <person name="Horton D.L."/>
            <person name="Alikhan N.F."/>
            <person name="Baker D."/>
            <person name="Gharbi K."/>
            <person name="Hall N."/>
            <person name="Watson M."/>
            <person name="Adriaenssens E.M."/>
            <person name="Foster-Nyarko E."/>
            <person name="Jarju S."/>
            <person name="Secka A."/>
            <person name="Antonio M."/>
            <person name="Oren A."/>
            <person name="Chaudhuri R.R."/>
            <person name="La Ragione R."/>
            <person name="Hildebrand F."/>
            <person name="Pallen M.J."/>
        </authorList>
    </citation>
    <scope>NUCLEOTIDE SEQUENCE</scope>
    <source>
        <strain evidence="10">CHK121-14286</strain>
    </source>
</reference>
<dbReference type="GO" id="GO:0034040">
    <property type="term" value="F:ATPase-coupled lipid transmembrane transporter activity"/>
    <property type="evidence" value="ECO:0007669"/>
    <property type="project" value="TreeGrafter"/>
</dbReference>
<feature type="transmembrane region" description="Helical" evidence="7">
    <location>
        <begin position="67"/>
        <end position="91"/>
    </location>
</feature>
<evidence type="ECO:0000256" key="7">
    <source>
        <dbReference type="SAM" id="Phobius"/>
    </source>
</evidence>
<feature type="domain" description="ABC transmembrane type-1" evidence="9">
    <location>
        <begin position="34"/>
        <end position="320"/>
    </location>
</feature>
<dbReference type="PROSITE" id="PS50893">
    <property type="entry name" value="ABC_TRANSPORTER_2"/>
    <property type="match status" value="1"/>
</dbReference>
<keyword evidence="5 7" id="KW-1133">Transmembrane helix</keyword>
<dbReference type="GO" id="GO:0016887">
    <property type="term" value="F:ATP hydrolysis activity"/>
    <property type="evidence" value="ECO:0007669"/>
    <property type="project" value="InterPro"/>
</dbReference>
<dbReference type="PANTHER" id="PTHR24221">
    <property type="entry name" value="ATP-BINDING CASSETTE SUB-FAMILY B"/>
    <property type="match status" value="1"/>
</dbReference>
<keyword evidence="2 7" id="KW-0812">Transmembrane</keyword>
<dbReference type="InterPro" id="IPR003593">
    <property type="entry name" value="AAA+_ATPase"/>
</dbReference>
<dbReference type="GO" id="GO:0005524">
    <property type="term" value="F:ATP binding"/>
    <property type="evidence" value="ECO:0007669"/>
    <property type="project" value="UniProtKB-KW"/>
</dbReference>
<evidence type="ECO:0000256" key="4">
    <source>
        <dbReference type="ARBA" id="ARBA00022840"/>
    </source>
</evidence>
<evidence type="ECO:0000313" key="11">
    <source>
        <dbReference type="Proteomes" id="UP000824200"/>
    </source>
</evidence>
<keyword evidence="4 10" id="KW-0067">ATP-binding</keyword>
<feature type="domain" description="ABC transporter" evidence="8">
    <location>
        <begin position="354"/>
        <end position="593"/>
    </location>
</feature>
<keyword evidence="3" id="KW-0547">Nucleotide-binding</keyword>
<dbReference type="InterPro" id="IPR039421">
    <property type="entry name" value="Type_1_exporter"/>
</dbReference>
<evidence type="ECO:0000256" key="2">
    <source>
        <dbReference type="ARBA" id="ARBA00022692"/>
    </source>
</evidence>
<proteinExistence type="predicted"/>
<dbReference type="GO" id="GO:0140359">
    <property type="term" value="F:ABC-type transporter activity"/>
    <property type="evidence" value="ECO:0007669"/>
    <property type="project" value="InterPro"/>
</dbReference>
<evidence type="ECO:0000256" key="5">
    <source>
        <dbReference type="ARBA" id="ARBA00022989"/>
    </source>
</evidence>
<gene>
    <name evidence="10" type="ORF">IAC95_04100</name>
</gene>
<evidence type="ECO:0000256" key="6">
    <source>
        <dbReference type="ARBA" id="ARBA00023136"/>
    </source>
</evidence>
<dbReference type="Proteomes" id="UP000824200">
    <property type="component" value="Unassembled WGS sequence"/>
</dbReference>
<organism evidence="10 11">
    <name type="scientific">Candidatus Fimimonas gallinarum</name>
    <dbReference type="NCBI Taxonomy" id="2840821"/>
    <lineage>
        <taxon>Bacteria</taxon>
        <taxon>Pseudomonadati</taxon>
        <taxon>Myxococcota</taxon>
        <taxon>Myxococcia</taxon>
        <taxon>Myxococcales</taxon>
        <taxon>Cystobacterineae</taxon>
        <taxon>Myxococcaceae</taxon>
        <taxon>Myxococcaceae incertae sedis</taxon>
        <taxon>Candidatus Fimimonas</taxon>
    </lineage>
</organism>
<dbReference type="EMBL" id="DVHL01000035">
    <property type="protein sequence ID" value="HIR66042.1"/>
    <property type="molecule type" value="Genomic_DNA"/>
</dbReference>
<feature type="transmembrane region" description="Helical" evidence="7">
    <location>
        <begin position="294"/>
        <end position="316"/>
    </location>
</feature>
<dbReference type="SUPFAM" id="SSF52540">
    <property type="entry name" value="P-loop containing nucleoside triphosphate hydrolases"/>
    <property type="match status" value="1"/>
</dbReference>
<evidence type="ECO:0000256" key="1">
    <source>
        <dbReference type="ARBA" id="ARBA00004651"/>
    </source>
</evidence>
<accession>A0A9D1E3Y6</accession>
<reference evidence="10" key="1">
    <citation type="submission" date="2020-10" db="EMBL/GenBank/DDBJ databases">
        <authorList>
            <person name="Gilroy R."/>
        </authorList>
    </citation>
    <scope>NUCLEOTIDE SEQUENCE</scope>
    <source>
        <strain evidence="10">CHK121-14286</strain>
    </source>
</reference>
<dbReference type="InterPro" id="IPR011527">
    <property type="entry name" value="ABC1_TM_dom"/>
</dbReference>
<dbReference type="InterPro" id="IPR036640">
    <property type="entry name" value="ABC1_TM_sf"/>
</dbReference>
<comment type="caution">
    <text evidence="10">The sequence shown here is derived from an EMBL/GenBank/DDBJ whole genome shotgun (WGS) entry which is preliminary data.</text>
</comment>
<dbReference type="InterPro" id="IPR003439">
    <property type="entry name" value="ABC_transporter-like_ATP-bd"/>
</dbReference>
<dbReference type="SMART" id="SM00382">
    <property type="entry name" value="AAA"/>
    <property type="match status" value="1"/>
</dbReference>
<feature type="transmembrane region" description="Helical" evidence="7">
    <location>
        <begin position="263"/>
        <end position="282"/>
    </location>
</feature>
<name>A0A9D1E3Y6_9BACT</name>
<dbReference type="PROSITE" id="PS50929">
    <property type="entry name" value="ABC_TM1F"/>
    <property type="match status" value="1"/>
</dbReference>
<keyword evidence="6 7" id="KW-0472">Membrane</keyword>
<sequence length="606" mass="67413">MKKQDKIKPKYNILQNTLYMVKLAWISKEKKVLILGALSAMLAVALNLIGLYISPVIISAVESEVPIAQLVVIIAAFVAGLMLTSAASAYVDENAMFGRITVRSELINMINRKACTTSFPNVHDDKFTALLSKASECVSGNSQATEAVWQTLTTLTTNIVGFAIYIVLFSTVQPILMLIIVATTFVSYLVGNLANTYKYRHREEEAEAERHMEYISRCSDNAAAKDIRIFGLRPWLQSVYDKAMDAYVSFQNRVQKVFLAGKIVDVVLTFCCNAVAYAYLIAMVLDDKLTVAEFLLYFTAVSGFTQWVTGILNGFYTLHSQSVDISTVREFLEFPEPFNLDSGENIPESDSFVLTLENVSFRYPKAEKDTLTNINLTLHNGEKLAVVGLNGAGKTTLVKLMCGFLDPTQGRVLLNGTDIRKFNRQQYYGLFSAVFQNFSLLATSVAANVAQSEENIDVNRVRRCVELAGLKQKVESLPQGYESKLNRTVYDDAVMFSGGETQRLMLARALYKNAPIILLDEPTAALDPLAEADMYQKYDSLSDGKSSVYISHRLASTRFCDRIVLIDNASICEEGTHEQLLKAGGKYARLFEVQSKYYKRGGGEVE</sequence>
<evidence type="ECO:0000259" key="9">
    <source>
        <dbReference type="PROSITE" id="PS50929"/>
    </source>
</evidence>
<dbReference type="AlphaFoldDB" id="A0A9D1E3Y6"/>
<dbReference type="PANTHER" id="PTHR24221:SF646">
    <property type="entry name" value="HAEMOLYSIN SECRETION ATP-BINDING PROTEIN"/>
    <property type="match status" value="1"/>
</dbReference>
<protein>
    <submittedName>
        <fullName evidence="10">ABC transporter ATP-binding protein</fullName>
    </submittedName>
</protein>
<dbReference type="SUPFAM" id="SSF90123">
    <property type="entry name" value="ABC transporter transmembrane region"/>
    <property type="match status" value="1"/>
</dbReference>
<dbReference type="GO" id="GO:0005886">
    <property type="term" value="C:plasma membrane"/>
    <property type="evidence" value="ECO:0007669"/>
    <property type="project" value="UniProtKB-SubCell"/>
</dbReference>